<evidence type="ECO:0000313" key="4">
    <source>
        <dbReference type="EMBL" id="ESR63289.1"/>
    </source>
</evidence>
<sequence>LHTQLFLFQLFFMGNTTKNNKENLIRQIIHLKQVMRRWKAMSIKHKHARDPSDSDSDSESDSGHQIPLGFLAVYVGEVRMRFLIPTRFLKLPIFTYLLKIAEEEYEFKISGGIVLPCEVDFFKQVLRFLEEDEKSYGGLELHQFLKLIREVGFDSSSCKENDHSRQNFMPLLHKTRV</sequence>
<organism evidence="4 5">
    <name type="scientific">Citrus clementina</name>
    <name type="common">Clementine</name>
    <name type="synonym">Citrus deliciosa x Citrus sinensis</name>
    <dbReference type="NCBI Taxonomy" id="85681"/>
    <lineage>
        <taxon>Eukaryota</taxon>
        <taxon>Viridiplantae</taxon>
        <taxon>Streptophyta</taxon>
        <taxon>Embryophyta</taxon>
        <taxon>Tracheophyta</taxon>
        <taxon>Spermatophyta</taxon>
        <taxon>Magnoliopsida</taxon>
        <taxon>eudicotyledons</taxon>
        <taxon>Gunneridae</taxon>
        <taxon>Pentapetalae</taxon>
        <taxon>rosids</taxon>
        <taxon>malvids</taxon>
        <taxon>Sapindales</taxon>
        <taxon>Rutaceae</taxon>
        <taxon>Aurantioideae</taxon>
        <taxon>Citrus</taxon>
    </lineage>
</organism>
<protein>
    <submittedName>
        <fullName evidence="4">Uncharacterized protein</fullName>
    </submittedName>
</protein>
<dbReference type="EMBL" id="KI535698">
    <property type="protein sequence ID" value="ESR63289.1"/>
    <property type="molecule type" value="Genomic_DNA"/>
</dbReference>
<dbReference type="InterPro" id="IPR003676">
    <property type="entry name" value="SAUR_fam"/>
</dbReference>
<dbReference type="OMA" id="PCEVEFF"/>
<gene>
    <name evidence="4" type="ORF">CICLE_v10013946mg</name>
</gene>
<dbReference type="eggNOG" id="ENOG502S1H0">
    <property type="taxonomic scope" value="Eukaryota"/>
</dbReference>
<reference evidence="4 5" key="1">
    <citation type="submission" date="2013-10" db="EMBL/GenBank/DDBJ databases">
        <authorList>
            <consortium name="International Citrus Genome Consortium"/>
            <person name="Jenkins J."/>
            <person name="Schmutz J."/>
            <person name="Prochnik S."/>
            <person name="Rokhsar D."/>
            <person name="Gmitter F."/>
            <person name="Ollitrault P."/>
            <person name="Machado M."/>
            <person name="Talon M."/>
            <person name="Wincker P."/>
            <person name="Jaillon O."/>
            <person name="Morgante M."/>
        </authorList>
    </citation>
    <scope>NUCLEOTIDE SEQUENCE</scope>
    <source>
        <strain evidence="5">cv. Clemenules</strain>
    </source>
</reference>
<keyword evidence="3" id="KW-0341">Growth regulation</keyword>
<dbReference type="Proteomes" id="UP000030687">
    <property type="component" value="Unassembled WGS sequence"/>
</dbReference>
<dbReference type="PANTHER" id="PTHR31374:SF390">
    <property type="entry name" value="AUXIN-RESPONSIVE PROTEIN SAUR71"/>
    <property type="match status" value="1"/>
</dbReference>
<dbReference type="OrthoDB" id="762405at2759"/>
<evidence type="ECO:0000256" key="1">
    <source>
        <dbReference type="ARBA" id="ARBA00006974"/>
    </source>
</evidence>
<dbReference type="STRING" id="85681.V4WAE9"/>
<name>V4WAE9_CITCL</name>
<evidence type="ECO:0000256" key="3">
    <source>
        <dbReference type="ARBA" id="ARBA00022604"/>
    </source>
</evidence>
<dbReference type="AlphaFoldDB" id="V4WAE9"/>
<keyword evidence="2" id="KW-0217">Developmental protein</keyword>
<dbReference type="Pfam" id="PF02519">
    <property type="entry name" value="Auxin_inducible"/>
    <property type="match status" value="1"/>
</dbReference>
<comment type="similarity">
    <text evidence="1">Belongs to the ARG7 family.</text>
</comment>
<dbReference type="InParanoid" id="V4WAE9"/>
<dbReference type="KEGG" id="cic:CICLE_v10013946mg"/>
<accession>V4WAE9</accession>
<proteinExistence type="inferred from homology"/>
<keyword evidence="5" id="KW-1185">Reference proteome</keyword>
<feature type="non-terminal residue" evidence="4">
    <location>
        <position position="1"/>
    </location>
</feature>
<evidence type="ECO:0000256" key="2">
    <source>
        <dbReference type="ARBA" id="ARBA00022473"/>
    </source>
</evidence>
<evidence type="ECO:0000313" key="5">
    <source>
        <dbReference type="Proteomes" id="UP000030687"/>
    </source>
</evidence>
<dbReference type="GO" id="GO:0009733">
    <property type="term" value="P:response to auxin"/>
    <property type="evidence" value="ECO:0007669"/>
    <property type="project" value="InterPro"/>
</dbReference>
<dbReference type="PANTHER" id="PTHR31374">
    <property type="entry name" value="AUXIN-INDUCED PROTEIN-LIKE-RELATED"/>
    <property type="match status" value="1"/>
</dbReference>